<sequence length="79" mass="8512">MDWADEMNKHIQARGKNTDARLFIGVIDSLTPLSVAVNDGIVGAAEWTTAAANDASVGERVVLIQDMATRTFIVIGRLI</sequence>
<dbReference type="AlphaFoldDB" id="A0AAW3MJ59"/>
<reference evidence="1 2" key="1">
    <citation type="journal article" date="2016" name="Front. Microbiol.">
        <title>Genomic Resource of Rice Seed Associated Bacteria.</title>
        <authorList>
            <person name="Midha S."/>
            <person name="Bansal K."/>
            <person name="Sharma S."/>
            <person name="Kumar N."/>
            <person name="Patil P.P."/>
            <person name="Chaudhry V."/>
            <person name="Patil P.B."/>
        </authorList>
    </citation>
    <scope>NUCLEOTIDE SEQUENCE [LARGE SCALE GENOMIC DNA]</scope>
    <source>
        <strain evidence="1 2">RSA11</strain>
    </source>
</reference>
<proteinExistence type="predicted"/>
<dbReference type="RefSeq" id="WP_058713185.1">
    <property type="nucleotide sequence ID" value="NZ_LDQV01000012.1"/>
</dbReference>
<dbReference type="Proteomes" id="UP000072605">
    <property type="component" value="Unassembled WGS sequence"/>
</dbReference>
<comment type="caution">
    <text evidence="1">The sequence shown here is derived from an EMBL/GenBank/DDBJ whole genome shotgun (WGS) entry which is preliminary data.</text>
</comment>
<evidence type="ECO:0000313" key="2">
    <source>
        <dbReference type="Proteomes" id="UP000072605"/>
    </source>
</evidence>
<dbReference type="EMBL" id="LDQV01000012">
    <property type="protein sequence ID" value="KTR27896.1"/>
    <property type="molecule type" value="Genomic_DNA"/>
</dbReference>
<accession>A0AAW3MJ59</accession>
<gene>
    <name evidence="1" type="ORF">RSA11_04325</name>
</gene>
<name>A0AAW3MJ59_9BACL</name>
<protein>
    <submittedName>
        <fullName evidence="1">Uncharacterized protein</fullName>
    </submittedName>
</protein>
<organism evidence="1 2">
    <name type="scientific">Exiguobacterium indicum</name>
    <dbReference type="NCBI Taxonomy" id="296995"/>
    <lineage>
        <taxon>Bacteria</taxon>
        <taxon>Bacillati</taxon>
        <taxon>Bacillota</taxon>
        <taxon>Bacilli</taxon>
        <taxon>Bacillales</taxon>
        <taxon>Bacillales Family XII. Incertae Sedis</taxon>
        <taxon>Exiguobacterium</taxon>
    </lineage>
</organism>
<evidence type="ECO:0000313" key="1">
    <source>
        <dbReference type="EMBL" id="KTR27896.1"/>
    </source>
</evidence>